<gene>
    <name evidence="1" type="ORF">Pint_31098</name>
</gene>
<keyword evidence="2" id="KW-1185">Reference proteome</keyword>
<proteinExistence type="predicted"/>
<dbReference type="EMBL" id="CM047746">
    <property type="protein sequence ID" value="KAJ0021010.1"/>
    <property type="molecule type" value="Genomic_DNA"/>
</dbReference>
<organism evidence="1 2">
    <name type="scientific">Pistacia integerrima</name>
    <dbReference type="NCBI Taxonomy" id="434235"/>
    <lineage>
        <taxon>Eukaryota</taxon>
        <taxon>Viridiplantae</taxon>
        <taxon>Streptophyta</taxon>
        <taxon>Embryophyta</taxon>
        <taxon>Tracheophyta</taxon>
        <taxon>Spermatophyta</taxon>
        <taxon>Magnoliopsida</taxon>
        <taxon>eudicotyledons</taxon>
        <taxon>Gunneridae</taxon>
        <taxon>Pentapetalae</taxon>
        <taxon>rosids</taxon>
        <taxon>malvids</taxon>
        <taxon>Sapindales</taxon>
        <taxon>Anacardiaceae</taxon>
        <taxon>Pistacia</taxon>
    </lineage>
</organism>
<reference evidence="2" key="1">
    <citation type="journal article" date="2023" name="G3 (Bethesda)">
        <title>Genome assembly and association tests identify interacting loci associated with vigor, precocity, and sex in interspecific pistachio rootstocks.</title>
        <authorList>
            <person name="Palmer W."/>
            <person name="Jacygrad E."/>
            <person name="Sagayaradj S."/>
            <person name="Cavanaugh K."/>
            <person name="Han R."/>
            <person name="Bertier L."/>
            <person name="Beede B."/>
            <person name="Kafkas S."/>
            <person name="Golino D."/>
            <person name="Preece J."/>
            <person name="Michelmore R."/>
        </authorList>
    </citation>
    <scope>NUCLEOTIDE SEQUENCE [LARGE SCALE GENOMIC DNA]</scope>
</reference>
<accession>A0ACC0XNZ2</accession>
<dbReference type="Proteomes" id="UP001163603">
    <property type="component" value="Chromosome 11"/>
</dbReference>
<evidence type="ECO:0000313" key="2">
    <source>
        <dbReference type="Proteomes" id="UP001163603"/>
    </source>
</evidence>
<name>A0ACC0XNZ2_9ROSI</name>
<comment type="caution">
    <text evidence="1">The sequence shown here is derived from an EMBL/GenBank/DDBJ whole genome shotgun (WGS) entry which is preliminary data.</text>
</comment>
<evidence type="ECO:0000313" key="1">
    <source>
        <dbReference type="EMBL" id="KAJ0021010.1"/>
    </source>
</evidence>
<protein>
    <submittedName>
        <fullName evidence="1">Uncharacterized protein</fullName>
    </submittedName>
</protein>
<sequence length="29" mass="3632">MQFVWFSCSEYWMMNSSVAFHWTLDVDFH</sequence>